<name>A0A6B2LC30_9EUKA</name>
<feature type="compositionally biased region" description="Acidic residues" evidence="5">
    <location>
        <begin position="282"/>
        <end position="291"/>
    </location>
</feature>
<dbReference type="Gene3D" id="3.30.70.1730">
    <property type="match status" value="1"/>
</dbReference>
<reference evidence="7" key="1">
    <citation type="journal article" date="2020" name="J. Eukaryot. Microbiol.">
        <title>De novo Sequencing, Assembly and Annotation of the Transcriptome for the Free-Living Testate Amoeba Arcella intermedia.</title>
        <authorList>
            <person name="Ribeiro G.M."/>
            <person name="Porfirio-Sousa A.L."/>
            <person name="Maurer-Alcala X.X."/>
            <person name="Katz L.A."/>
            <person name="Lahr D.J.G."/>
        </authorList>
    </citation>
    <scope>NUCLEOTIDE SEQUENCE</scope>
</reference>
<dbReference type="GO" id="GO:0000027">
    <property type="term" value="P:ribosomal large subunit assembly"/>
    <property type="evidence" value="ECO:0007669"/>
    <property type="project" value="TreeGrafter"/>
</dbReference>
<dbReference type="InterPro" id="IPR050323">
    <property type="entry name" value="Ribosomal_protein_uL10"/>
</dbReference>
<evidence type="ECO:0000256" key="4">
    <source>
        <dbReference type="PIRNR" id="PIRNR039087"/>
    </source>
</evidence>
<dbReference type="InterPro" id="IPR040637">
    <property type="entry name" value="Ribosomal_uL10-like_insert"/>
</dbReference>
<dbReference type="CDD" id="cd05795">
    <property type="entry name" value="Ribosomal_P0_L10e"/>
    <property type="match status" value="1"/>
</dbReference>
<dbReference type="PIRSF" id="PIRSF039087">
    <property type="entry name" value="L10E"/>
    <property type="match status" value="1"/>
</dbReference>
<comment type="function">
    <text evidence="4">Ribosomal protein P0 is the functional equivalent of E.coli protein L10.</text>
</comment>
<proteinExistence type="inferred from homology"/>
<evidence type="ECO:0000256" key="3">
    <source>
        <dbReference type="ARBA" id="ARBA00023274"/>
    </source>
</evidence>
<dbReference type="Gene3D" id="3.90.105.20">
    <property type="match status" value="1"/>
</dbReference>
<evidence type="ECO:0000256" key="2">
    <source>
        <dbReference type="ARBA" id="ARBA00022980"/>
    </source>
</evidence>
<feature type="region of interest" description="Disordered" evidence="5">
    <location>
        <begin position="264"/>
        <end position="297"/>
    </location>
</feature>
<sequence>MTTYLETYSRILVVVCDNIGSSHMQRIRSSLRGKAALLMGKNSLMRKAIKMSAAEHPEWTAIMPYITGNIGLVFSNEPDLQKIRDLCLESKVPAAAKNGTRAPADVIVPKGITPLEPTKTSFLQALNIASKINKGTIEILQDVPLIKKGEKVGSSEATLLQMLDIKPFQYGLQMVAVYDNGTVFDAEVLDITNDVILSKFVVGVGNVASLSLGLSFPTAAAFPHVVLNGFKNLLAIALETEYSFAQADAFKDAAANPVAAVVVESSSAPSGSSTAPEPVAEEKEEEEDEGLGFDLFG</sequence>
<dbReference type="InterPro" id="IPR043141">
    <property type="entry name" value="Ribosomal_uL10-like_sf"/>
</dbReference>
<dbReference type="Pfam" id="PF00428">
    <property type="entry name" value="Ribosomal_60s"/>
    <property type="match status" value="1"/>
</dbReference>
<dbReference type="GO" id="GO:0002181">
    <property type="term" value="P:cytoplasmic translation"/>
    <property type="evidence" value="ECO:0007669"/>
    <property type="project" value="TreeGrafter"/>
</dbReference>
<evidence type="ECO:0000256" key="1">
    <source>
        <dbReference type="ARBA" id="ARBA00008889"/>
    </source>
</evidence>
<accession>A0A6B2LC30</accession>
<keyword evidence="2 4" id="KW-0689">Ribosomal protein</keyword>
<comment type="similarity">
    <text evidence="1 4">Belongs to the universal ribosomal protein uL10 family.</text>
</comment>
<dbReference type="PANTHER" id="PTHR45699">
    <property type="entry name" value="60S ACIDIC RIBOSOMAL PROTEIN P0"/>
    <property type="match status" value="1"/>
</dbReference>
<dbReference type="GO" id="GO:0070180">
    <property type="term" value="F:large ribosomal subunit rRNA binding"/>
    <property type="evidence" value="ECO:0007669"/>
    <property type="project" value="TreeGrafter"/>
</dbReference>
<protein>
    <recommendedName>
        <fullName evidence="4">60S acidic ribosomal protein P0</fullName>
    </recommendedName>
</protein>
<evidence type="ECO:0000256" key="5">
    <source>
        <dbReference type="SAM" id="MobiDB-lite"/>
    </source>
</evidence>
<dbReference type="PANTHER" id="PTHR45699:SF3">
    <property type="entry name" value="LARGE RIBOSOMAL SUBUNIT PROTEIN UL10"/>
    <property type="match status" value="1"/>
</dbReference>
<feature type="domain" description="Large ribosomal subunit protein uL10-like insertion" evidence="6">
    <location>
        <begin position="96"/>
        <end position="165"/>
    </location>
</feature>
<dbReference type="AlphaFoldDB" id="A0A6B2LC30"/>
<dbReference type="GO" id="GO:0022625">
    <property type="term" value="C:cytosolic large ribosomal subunit"/>
    <property type="evidence" value="ECO:0007669"/>
    <property type="project" value="TreeGrafter"/>
</dbReference>
<dbReference type="SUPFAM" id="SSF160369">
    <property type="entry name" value="Ribosomal protein L10-like"/>
    <property type="match status" value="1"/>
</dbReference>
<dbReference type="InterPro" id="IPR030670">
    <property type="entry name" value="uL10_eukaryotes"/>
</dbReference>
<organism evidence="7">
    <name type="scientific">Arcella intermedia</name>
    <dbReference type="NCBI Taxonomy" id="1963864"/>
    <lineage>
        <taxon>Eukaryota</taxon>
        <taxon>Amoebozoa</taxon>
        <taxon>Tubulinea</taxon>
        <taxon>Elardia</taxon>
        <taxon>Arcellinida</taxon>
        <taxon>Sphaerothecina</taxon>
        <taxon>Arcellidae</taxon>
        <taxon>Arcella</taxon>
    </lineage>
</organism>
<evidence type="ECO:0000259" key="6">
    <source>
        <dbReference type="Pfam" id="PF17777"/>
    </source>
</evidence>
<feature type="compositionally biased region" description="Low complexity" evidence="5">
    <location>
        <begin position="264"/>
        <end position="278"/>
    </location>
</feature>
<dbReference type="GO" id="GO:0003735">
    <property type="term" value="F:structural constituent of ribosome"/>
    <property type="evidence" value="ECO:0007669"/>
    <property type="project" value="TreeGrafter"/>
</dbReference>
<dbReference type="EMBL" id="GIBP01005309">
    <property type="protein sequence ID" value="NDV34278.1"/>
    <property type="molecule type" value="Transcribed_RNA"/>
</dbReference>
<dbReference type="Pfam" id="PF17777">
    <property type="entry name" value="RL10P_insert"/>
    <property type="match status" value="1"/>
</dbReference>
<dbReference type="FunFam" id="3.90.105.20:FF:000001">
    <property type="entry name" value="60S acidic ribosomal protein P0"/>
    <property type="match status" value="1"/>
</dbReference>
<dbReference type="Pfam" id="PF00466">
    <property type="entry name" value="Ribosomal_L10"/>
    <property type="match status" value="1"/>
</dbReference>
<dbReference type="InterPro" id="IPR001790">
    <property type="entry name" value="Ribosomal_uL10"/>
</dbReference>
<dbReference type="InterPro" id="IPR043164">
    <property type="entry name" value="Ribosomal_uL10-like_insert_sf"/>
</dbReference>
<evidence type="ECO:0000313" key="7">
    <source>
        <dbReference type="EMBL" id="NDV34278.1"/>
    </source>
</evidence>
<keyword evidence="3 4" id="KW-0687">Ribonucleoprotein</keyword>